<protein>
    <submittedName>
        <fullName evidence="2">Uncharacterized protein</fullName>
    </submittedName>
</protein>
<dbReference type="Proteomes" id="UP000503447">
    <property type="component" value="Chromosome"/>
</dbReference>
<proteinExistence type="predicted"/>
<accession>A0A6M5YIR3</accession>
<evidence type="ECO:0000313" key="2">
    <source>
        <dbReference type="EMBL" id="QJW93959.1"/>
    </source>
</evidence>
<evidence type="ECO:0000256" key="1">
    <source>
        <dbReference type="SAM" id="MobiDB-lite"/>
    </source>
</evidence>
<evidence type="ECO:0000313" key="3">
    <source>
        <dbReference type="Proteomes" id="UP000503447"/>
    </source>
</evidence>
<dbReference type="KEGG" id="ftj:FTUN_1476"/>
<sequence length="55" mass="5577">MRGRAAPGACASLTLLASRGPARDPFGPRSCPVSGSVFGRRGRSGGPHRGTISRA</sequence>
<keyword evidence="3" id="KW-1185">Reference proteome</keyword>
<dbReference type="AlphaFoldDB" id="A0A6M5YIR3"/>
<organism evidence="2 3">
    <name type="scientific">Frigoriglobus tundricola</name>
    <dbReference type="NCBI Taxonomy" id="2774151"/>
    <lineage>
        <taxon>Bacteria</taxon>
        <taxon>Pseudomonadati</taxon>
        <taxon>Planctomycetota</taxon>
        <taxon>Planctomycetia</taxon>
        <taxon>Gemmatales</taxon>
        <taxon>Gemmataceae</taxon>
        <taxon>Frigoriglobus</taxon>
    </lineage>
</organism>
<dbReference type="EMBL" id="CP053452">
    <property type="protein sequence ID" value="QJW93959.1"/>
    <property type="molecule type" value="Genomic_DNA"/>
</dbReference>
<reference evidence="3" key="1">
    <citation type="submission" date="2020-05" db="EMBL/GenBank/DDBJ databases">
        <title>Frigoriglobus tundricola gen. nov., sp. nov., a psychrotolerant cellulolytic planctomycete of the family Gemmataceae with two divergent copies of 16S rRNA gene.</title>
        <authorList>
            <person name="Kulichevskaya I.S."/>
            <person name="Ivanova A.A."/>
            <person name="Naumoff D.G."/>
            <person name="Beletsky A.V."/>
            <person name="Rijpstra W.I.C."/>
            <person name="Sinninghe Damste J.S."/>
            <person name="Mardanov A.V."/>
            <person name="Ravin N.V."/>
            <person name="Dedysh S.N."/>
        </authorList>
    </citation>
    <scope>NUCLEOTIDE SEQUENCE [LARGE SCALE GENOMIC DNA]</scope>
    <source>
        <strain evidence="3">PL17</strain>
    </source>
</reference>
<name>A0A6M5YIR3_9BACT</name>
<feature type="region of interest" description="Disordered" evidence="1">
    <location>
        <begin position="18"/>
        <end position="55"/>
    </location>
</feature>
<gene>
    <name evidence="2" type="ORF">FTUN_1476</name>
</gene>